<dbReference type="GO" id="GO:0016020">
    <property type="term" value="C:membrane"/>
    <property type="evidence" value="ECO:0007669"/>
    <property type="project" value="TreeGrafter"/>
</dbReference>
<dbReference type="PROSITE" id="PS00455">
    <property type="entry name" value="AMP_BINDING"/>
    <property type="match status" value="1"/>
</dbReference>
<gene>
    <name evidence="4" type="ORF">NCTC11214_00780</name>
</gene>
<organism evidence="4 5">
    <name type="scientific">Serratia odorifera</name>
    <dbReference type="NCBI Taxonomy" id="618"/>
    <lineage>
        <taxon>Bacteria</taxon>
        <taxon>Pseudomonadati</taxon>
        <taxon>Pseudomonadota</taxon>
        <taxon>Gammaproteobacteria</taxon>
        <taxon>Enterobacterales</taxon>
        <taxon>Yersiniaceae</taxon>
        <taxon>Serratia</taxon>
    </lineage>
</organism>
<dbReference type="AlphaFoldDB" id="A0A3S5D6V0"/>
<dbReference type="SUPFAM" id="SSF56801">
    <property type="entry name" value="Acetyl-CoA synthetase-like"/>
    <property type="match status" value="1"/>
</dbReference>
<dbReference type="InterPro" id="IPR042099">
    <property type="entry name" value="ANL_N_sf"/>
</dbReference>
<accession>A0A3S5D6V0</accession>
<dbReference type="EC" id="6.2.1.3" evidence="4"/>
<evidence type="ECO:0000313" key="4">
    <source>
        <dbReference type="EMBL" id="VDZ52612.1"/>
    </source>
</evidence>
<dbReference type="InterPro" id="IPR020845">
    <property type="entry name" value="AMP-binding_CS"/>
</dbReference>
<evidence type="ECO:0000259" key="3">
    <source>
        <dbReference type="Pfam" id="PF00501"/>
    </source>
</evidence>
<dbReference type="Proteomes" id="UP000281391">
    <property type="component" value="Chromosome"/>
</dbReference>
<dbReference type="EMBL" id="LR134117">
    <property type="protein sequence ID" value="VDZ52612.1"/>
    <property type="molecule type" value="Genomic_DNA"/>
</dbReference>
<dbReference type="Pfam" id="PF00501">
    <property type="entry name" value="AMP-binding"/>
    <property type="match status" value="1"/>
</dbReference>
<dbReference type="Gene3D" id="3.40.50.12780">
    <property type="entry name" value="N-terminal domain of ligase-like"/>
    <property type="match status" value="1"/>
</dbReference>
<keyword evidence="2" id="KW-0067">ATP-binding</keyword>
<evidence type="ECO:0000313" key="5">
    <source>
        <dbReference type="Proteomes" id="UP000281391"/>
    </source>
</evidence>
<evidence type="ECO:0000256" key="1">
    <source>
        <dbReference type="ARBA" id="ARBA00022741"/>
    </source>
</evidence>
<reference evidence="4 5" key="1">
    <citation type="submission" date="2018-12" db="EMBL/GenBank/DDBJ databases">
        <authorList>
            <consortium name="Pathogen Informatics"/>
        </authorList>
    </citation>
    <scope>NUCLEOTIDE SEQUENCE [LARGE SCALE GENOMIC DNA]</scope>
    <source>
        <strain evidence="4 5">NCTC11214</strain>
    </source>
</reference>
<dbReference type="GO" id="GO:0005524">
    <property type="term" value="F:ATP binding"/>
    <property type="evidence" value="ECO:0007669"/>
    <property type="project" value="UniProtKB-KW"/>
</dbReference>
<dbReference type="PANTHER" id="PTHR43272">
    <property type="entry name" value="LONG-CHAIN-FATTY-ACID--COA LIGASE"/>
    <property type="match status" value="1"/>
</dbReference>
<proteinExistence type="predicted"/>
<protein>
    <submittedName>
        <fullName evidence="4">Long-chain-fatty-acid--CoA ligase FadD15</fullName>
        <ecNumber evidence="4">6.2.1.3</ecNumber>
    </submittedName>
</protein>
<name>A0A3S5D6V0_SEROD</name>
<feature type="domain" description="AMP-dependent synthetase/ligase" evidence="3">
    <location>
        <begin position="29"/>
        <end position="143"/>
    </location>
</feature>
<dbReference type="GO" id="GO:0004467">
    <property type="term" value="F:long-chain fatty acid-CoA ligase activity"/>
    <property type="evidence" value="ECO:0007669"/>
    <property type="project" value="UniProtKB-EC"/>
</dbReference>
<dbReference type="KEGG" id="sof:NCTC11214_00780"/>
<dbReference type="InterPro" id="IPR000873">
    <property type="entry name" value="AMP-dep_synth/lig_dom"/>
</dbReference>
<sequence>MRGCDIARYLSHIEREADVEQHHACLTERIAGRDLQDLFTLIYTSGTTGEPKGVMLDYRNMAAQLYLHDQRLTVDADDVSLSFLPLSHVFERAWSFFIMHSGAQNVFLPNTDWVRDAMAAVRPSVMCAVPRFYEKIYSAVHEKVARAPWWRRKLFHWAIGCGERKFLQERAARPIGKTLALAHRWADKLVLEQAARHFRRPGALFAGGRRQTG</sequence>
<keyword evidence="1" id="KW-0547">Nucleotide-binding</keyword>
<keyword evidence="4" id="KW-0436">Ligase</keyword>
<evidence type="ECO:0000256" key="2">
    <source>
        <dbReference type="ARBA" id="ARBA00022840"/>
    </source>
</evidence>
<dbReference type="PANTHER" id="PTHR43272:SF33">
    <property type="entry name" value="AMP-BINDING DOMAIN-CONTAINING PROTEIN-RELATED"/>
    <property type="match status" value="1"/>
</dbReference>